<proteinExistence type="predicted"/>
<feature type="compositionally biased region" description="Polar residues" evidence="3">
    <location>
        <begin position="19"/>
        <end position="29"/>
    </location>
</feature>
<accession>A0A915Z3S8</accession>
<feature type="compositionally biased region" description="Basic and acidic residues" evidence="3">
    <location>
        <begin position="397"/>
        <end position="411"/>
    </location>
</feature>
<feature type="compositionally biased region" description="Basic and acidic residues" evidence="3">
    <location>
        <begin position="420"/>
        <end position="436"/>
    </location>
</feature>
<feature type="compositionally biased region" description="Basic and acidic residues" evidence="3">
    <location>
        <begin position="247"/>
        <end position="257"/>
    </location>
</feature>
<dbReference type="GO" id="GO:0005634">
    <property type="term" value="C:nucleus"/>
    <property type="evidence" value="ECO:0007669"/>
    <property type="project" value="UniProtKB-SubCell"/>
</dbReference>
<protein>
    <recommendedName>
        <fullName evidence="6">CBM20 domain-containing protein</fullName>
    </recommendedName>
</protein>
<feature type="compositionally biased region" description="Polar residues" evidence="3">
    <location>
        <begin position="38"/>
        <end position="62"/>
    </location>
</feature>
<name>A0A915Z3S8_9GLOM</name>
<evidence type="ECO:0000313" key="5">
    <source>
        <dbReference type="Proteomes" id="UP000684084"/>
    </source>
</evidence>
<feature type="region of interest" description="Disordered" evidence="3">
    <location>
        <begin position="180"/>
        <end position="443"/>
    </location>
</feature>
<dbReference type="GO" id="GO:0050684">
    <property type="term" value="P:regulation of mRNA processing"/>
    <property type="evidence" value="ECO:0007669"/>
    <property type="project" value="TreeGrafter"/>
</dbReference>
<dbReference type="Proteomes" id="UP000684084">
    <property type="component" value="Unassembled WGS sequence"/>
</dbReference>
<evidence type="ECO:0008006" key="6">
    <source>
        <dbReference type="Google" id="ProtNLM"/>
    </source>
</evidence>
<organism evidence="4 5">
    <name type="scientific">Rhizophagus irregularis</name>
    <dbReference type="NCBI Taxonomy" id="588596"/>
    <lineage>
        <taxon>Eukaryota</taxon>
        <taxon>Fungi</taxon>
        <taxon>Fungi incertae sedis</taxon>
        <taxon>Mucoromycota</taxon>
        <taxon>Glomeromycotina</taxon>
        <taxon>Glomeromycetes</taxon>
        <taxon>Glomerales</taxon>
        <taxon>Glomeraceae</taxon>
        <taxon>Rhizophagus</taxon>
    </lineage>
</organism>
<comment type="subcellular location">
    <subcellularLocation>
        <location evidence="1">Nucleus</location>
    </subcellularLocation>
</comment>
<feature type="compositionally biased region" description="Basic and acidic residues" evidence="3">
    <location>
        <begin position="288"/>
        <end position="310"/>
    </location>
</feature>
<evidence type="ECO:0000313" key="4">
    <source>
        <dbReference type="EMBL" id="CAB5360424.1"/>
    </source>
</evidence>
<dbReference type="GO" id="GO:0043565">
    <property type="term" value="F:sequence-specific DNA binding"/>
    <property type="evidence" value="ECO:0007669"/>
    <property type="project" value="TreeGrafter"/>
</dbReference>
<dbReference type="AlphaFoldDB" id="A0A915Z3S8"/>
<dbReference type="InterPro" id="IPR051738">
    <property type="entry name" value="SAF_Modulators"/>
</dbReference>
<dbReference type="PANTHER" id="PTHR15683:SF8">
    <property type="entry name" value="SCAFFOLD ATTACHMENT FACTOR B, ISOFORM B"/>
    <property type="match status" value="1"/>
</dbReference>
<dbReference type="OrthoDB" id="2423195at2759"/>
<dbReference type="EMBL" id="CAGKOT010000015">
    <property type="protein sequence ID" value="CAB5360424.1"/>
    <property type="molecule type" value="Genomic_DNA"/>
</dbReference>
<feature type="compositionally biased region" description="Basic and acidic residues" evidence="3">
    <location>
        <begin position="319"/>
        <end position="329"/>
    </location>
</feature>
<reference evidence="4" key="1">
    <citation type="submission" date="2020-05" db="EMBL/GenBank/DDBJ databases">
        <authorList>
            <person name="Rincon C."/>
            <person name="Sanders R I."/>
            <person name="Robbins C."/>
            <person name="Chaturvedi A."/>
        </authorList>
    </citation>
    <scope>NUCLEOTIDE SEQUENCE</scope>
    <source>
        <strain evidence="4">CHB12</strain>
    </source>
</reference>
<dbReference type="PANTHER" id="PTHR15683">
    <property type="entry name" value="SCAFFOLD ATTACHMENT FACTOR B-RELATED"/>
    <property type="match status" value="1"/>
</dbReference>
<feature type="region of interest" description="Disordered" evidence="3">
    <location>
        <begin position="1"/>
        <end position="62"/>
    </location>
</feature>
<gene>
    <name evidence="4" type="ORF">CHRIB12_LOCUS8181</name>
</gene>
<dbReference type="GO" id="GO:0006357">
    <property type="term" value="P:regulation of transcription by RNA polymerase II"/>
    <property type="evidence" value="ECO:0007669"/>
    <property type="project" value="TreeGrafter"/>
</dbReference>
<feature type="compositionally biased region" description="Basic and acidic residues" evidence="3">
    <location>
        <begin position="216"/>
        <end position="238"/>
    </location>
</feature>
<keyword evidence="2" id="KW-0539">Nucleus</keyword>
<sequence length="1249" mass="145357">MSSETNRDGTVILPDKSTVETFSETSVQADDSEHQNGADDSTGTNQNHDPQQSQPESTNTENKNFFKGWKKTIFGDDSSNIKVTFHVYLPSFEFFEGYPIVVGNIEELGNWENPIVKLKQQKGEYLHFKSNYWYSDPISIPLERFNNYEVKYKYAFFIPKPKIEEKSKFSLFTKSKSDKNEDALDKKKKNNNDENNNPDDSSVTQESREDGEDQENNNKNKNDEKKEDGDDKANDPKKSKFSLFTKSKSDKNEDALDKKKKNNNDENNNPDDSSVTQESREDGEDQENNNKNKNDEKKEDGDDKANDPKKSKFSLFTKSKSDKNEDALDKKKKNNNDENNNPDDSSVTRESREDGEDQENNNKNKNDEKKEDGDDKANDPKNKVNNDNNEDENEGVNESKNKKDKKKKDEKNENEDEEANDSKNKKSKDGKNKEEGDLYSEENEPLRLLEKKTGFKFDIAQVFVIKTRRTEFRSLRDFVFTSILLNSITSNNFKDKIMEYQGLMDNFRNPVLHETDIDFISQNIQKTKSKEYEKRIFLCLLLGNYIHFRQESFGRFGLPNGFPIAQIIDTLEKFQPDLLPGEFYDALNITMTAVIRLNVINRSFDWLKLFKVASIIDPHFSFIEAIQDLKYSNDRMKNFLKEYTKSAKSIVNQIKNLSIYSNIGKWLFYNCNSFEILLFVWTDMIEHTTERDIQLLKYFCPRVEQLISSSHATSLNNYFSRMPIELRVEVAGIFRNRSLSLLNDRLKEWNKSDSESILQILKDPQLKWSKDDFLEAMKYISGSPKPGLLSIFPNLLDYWFKSDFKNFKTNKLPDICKTWYYHLIDINRTGSYDSNDSNFIYEIYHNLSIIFPIIGKHSKIFKDLLDVAAGRAKNCALSNISNILTITPVISTLEKEIHDSYGEMVKELLKNYIHKIDNNVIRYLLQVCGCKNEVLNIQNGLSENIVYHVMTYLEAKDKIIKNNTNLSAVILKLLENYRFWSLIFNATGLVDNLYSHPYVKQVQGLIFKFDAVILREDITIRSLQEILEYDTKILHPFLNFSAKKEKISEDLIKNLRKNYHGYILKIEQLRSFYDNFCPIEKVKDVQNFLNDINNRNNNLGNLTLKETLADNHWNFHKKIIDTARKARKWAKSHTFYNVFDSELKLKSDENELTVEYIALTLMPAGTTKPSYSLTDLHDLRGRALLISKPSVSVDIATNHAPGLEVEQEVSKPIMDEFVMQREIKGTESMQQTVIELKKHLKEWEAIRWK</sequence>
<evidence type="ECO:0000256" key="2">
    <source>
        <dbReference type="ARBA" id="ARBA00023242"/>
    </source>
</evidence>
<evidence type="ECO:0000256" key="3">
    <source>
        <dbReference type="SAM" id="MobiDB-lite"/>
    </source>
</evidence>
<dbReference type="VEuPathDB" id="FungiDB:RhiirFUN_011790"/>
<comment type="caution">
    <text evidence="4">The sequence shown here is derived from an EMBL/GenBank/DDBJ whole genome shotgun (WGS) entry which is preliminary data.</text>
</comment>
<feature type="compositionally biased region" description="Basic and acidic residues" evidence="3">
    <location>
        <begin position="360"/>
        <end position="384"/>
    </location>
</feature>
<evidence type="ECO:0000256" key="1">
    <source>
        <dbReference type="ARBA" id="ARBA00004123"/>
    </source>
</evidence>